<dbReference type="PATRIC" id="fig|229920.5.peg.3492"/>
<proteinExistence type="predicted"/>
<dbReference type="RefSeq" id="WP_062423429.1">
    <property type="nucleotide sequence ID" value="NZ_LGCK01000011.1"/>
</dbReference>
<evidence type="ECO:0000313" key="2">
    <source>
        <dbReference type="EMBL" id="KPL71306.1"/>
    </source>
</evidence>
<sequence length="269" mass="30784">MKKRVILAIIGVLLLGLNITGLFTSLRNPEIYHETSTPFRNDITLSEKQVYEILDSDCSNRADFIKKAVYAINQGIAHYWENDGIDRYNLRIPIQENYILNLSSFILPSKFQKYEYLDYHRAIERGVGLCSEHAIILAGALYDRGIDTKIIGLDGHVVATAEVNEKSNIWWVVDPDYGVIIPYDIKTIEENPTIVKKYYLDNGYDEKTGDLMVRLYGKEGNRVSNGYGVGDYSILSHYFETASYIMIWVIPLLFLLPLLLTLFGRLLKV</sequence>
<accession>A0A0N8GL24</accession>
<dbReference type="EMBL" id="LGCK01000011">
    <property type="protein sequence ID" value="KPL71306.1"/>
    <property type="molecule type" value="Genomic_DNA"/>
</dbReference>
<comment type="caution">
    <text evidence="2">The sequence shown here is derived from an EMBL/GenBank/DDBJ whole genome shotgun (WGS) entry which is preliminary data.</text>
</comment>
<keyword evidence="1" id="KW-0472">Membrane</keyword>
<keyword evidence="1" id="KW-0812">Transmembrane</keyword>
<dbReference type="Proteomes" id="UP000050430">
    <property type="component" value="Unassembled WGS sequence"/>
</dbReference>
<name>A0A0N8GL24_9CHLR</name>
<organism evidence="2 3">
    <name type="scientific">Leptolinea tardivitalis</name>
    <dbReference type="NCBI Taxonomy" id="229920"/>
    <lineage>
        <taxon>Bacteria</taxon>
        <taxon>Bacillati</taxon>
        <taxon>Chloroflexota</taxon>
        <taxon>Anaerolineae</taxon>
        <taxon>Anaerolineales</taxon>
        <taxon>Anaerolineaceae</taxon>
        <taxon>Leptolinea</taxon>
    </lineage>
</organism>
<gene>
    <name evidence="2" type="ORF">ADM99_11430</name>
</gene>
<keyword evidence="1" id="KW-1133">Transmembrane helix</keyword>
<protein>
    <recommendedName>
        <fullName evidence="4">Transglutaminase-like domain-containing protein</fullName>
    </recommendedName>
</protein>
<keyword evidence="3" id="KW-1185">Reference proteome</keyword>
<reference evidence="2 3" key="1">
    <citation type="submission" date="2015-07" db="EMBL/GenBank/DDBJ databases">
        <title>Genome sequence of Leptolinea tardivitalis DSM 16556.</title>
        <authorList>
            <person name="Hemp J."/>
            <person name="Ward L.M."/>
            <person name="Pace L.A."/>
            <person name="Fischer W.W."/>
        </authorList>
    </citation>
    <scope>NUCLEOTIDE SEQUENCE [LARGE SCALE GENOMIC DNA]</scope>
    <source>
        <strain evidence="2 3">YMTK-2</strain>
    </source>
</reference>
<dbReference type="STRING" id="229920.ADM99_11430"/>
<feature type="transmembrane region" description="Helical" evidence="1">
    <location>
        <begin position="245"/>
        <end position="267"/>
    </location>
</feature>
<evidence type="ECO:0000313" key="3">
    <source>
        <dbReference type="Proteomes" id="UP000050430"/>
    </source>
</evidence>
<dbReference type="AlphaFoldDB" id="A0A0N8GL24"/>
<evidence type="ECO:0000256" key="1">
    <source>
        <dbReference type="SAM" id="Phobius"/>
    </source>
</evidence>
<evidence type="ECO:0008006" key="4">
    <source>
        <dbReference type="Google" id="ProtNLM"/>
    </source>
</evidence>